<feature type="transmembrane region" description="Helical" evidence="2">
    <location>
        <begin position="51"/>
        <end position="68"/>
    </location>
</feature>
<evidence type="ECO:0000313" key="3">
    <source>
        <dbReference type="EMBL" id="QHU14177.1"/>
    </source>
</evidence>
<organism evidence="3">
    <name type="scientific">viral metagenome</name>
    <dbReference type="NCBI Taxonomy" id="1070528"/>
    <lineage>
        <taxon>unclassified sequences</taxon>
        <taxon>metagenomes</taxon>
        <taxon>organismal metagenomes</taxon>
    </lineage>
</organism>
<reference evidence="3" key="1">
    <citation type="journal article" date="2020" name="Nature">
        <title>Giant virus diversity and host interactions through global metagenomics.</title>
        <authorList>
            <person name="Schulz F."/>
            <person name="Roux S."/>
            <person name="Paez-Espino D."/>
            <person name="Jungbluth S."/>
            <person name="Walsh D.A."/>
            <person name="Denef V.J."/>
            <person name="McMahon K.D."/>
            <person name="Konstantinidis K.T."/>
            <person name="Eloe-Fadrosh E.A."/>
            <person name="Kyrpides N.C."/>
            <person name="Woyke T."/>
        </authorList>
    </citation>
    <scope>NUCLEOTIDE SEQUENCE</scope>
    <source>
        <strain evidence="3">GVMAG-S-1101182-85</strain>
    </source>
</reference>
<dbReference type="AlphaFoldDB" id="A0A6C0KBU9"/>
<evidence type="ECO:0000256" key="2">
    <source>
        <dbReference type="SAM" id="Phobius"/>
    </source>
</evidence>
<proteinExistence type="predicted"/>
<feature type="region of interest" description="Disordered" evidence="1">
    <location>
        <begin position="87"/>
        <end position="202"/>
    </location>
</feature>
<evidence type="ECO:0000256" key="1">
    <source>
        <dbReference type="SAM" id="MobiDB-lite"/>
    </source>
</evidence>
<accession>A0A6C0KBU9</accession>
<keyword evidence="2" id="KW-1133">Transmembrane helix</keyword>
<feature type="compositionally biased region" description="Acidic residues" evidence="1">
    <location>
        <begin position="87"/>
        <end position="104"/>
    </location>
</feature>
<feature type="transmembrane region" description="Helical" evidence="2">
    <location>
        <begin position="25"/>
        <end position="44"/>
    </location>
</feature>
<feature type="compositionally biased region" description="Basic and acidic residues" evidence="1">
    <location>
        <begin position="131"/>
        <end position="140"/>
    </location>
</feature>
<feature type="compositionally biased region" description="Basic residues" evidence="1">
    <location>
        <begin position="191"/>
        <end position="202"/>
    </location>
</feature>
<feature type="compositionally biased region" description="Acidic residues" evidence="1">
    <location>
        <begin position="111"/>
        <end position="130"/>
    </location>
</feature>
<sequence length="202" mass="23181">MTESIEYLLHADTDNVQMDYDNTHVIIKTHVKLFVVLLTLQFLCILSNMKFAALNIIICLYLVSYQIWTCITILNEQFELRAIVDSTDDDDQEVDEDEEAEETQESQRETQEDEEGEEGEEDEEDEEDTQEEHPTDEHLINEQPNGNNADDESEVVDSIPAPADVPIPESEDETEPNAVEPDAVETPVIQIRRRGRRSTKKD</sequence>
<keyword evidence="2" id="KW-0472">Membrane</keyword>
<keyword evidence="2" id="KW-0812">Transmembrane</keyword>
<protein>
    <submittedName>
        <fullName evidence="3">Uncharacterized protein</fullName>
    </submittedName>
</protein>
<dbReference type="EMBL" id="MN740832">
    <property type="protein sequence ID" value="QHU14177.1"/>
    <property type="molecule type" value="Genomic_DNA"/>
</dbReference>
<name>A0A6C0KBU9_9ZZZZ</name>